<evidence type="ECO:0000256" key="6">
    <source>
        <dbReference type="SAM" id="Phobius"/>
    </source>
</evidence>
<dbReference type="PROSITE" id="PS50259">
    <property type="entry name" value="G_PROTEIN_RECEP_F3_4"/>
    <property type="match status" value="1"/>
</dbReference>
<dbReference type="InterPro" id="IPR050726">
    <property type="entry name" value="mGluR"/>
</dbReference>
<keyword evidence="4 6" id="KW-0472">Membrane</keyword>
<comment type="subcellular location">
    <subcellularLocation>
        <location evidence="1">Membrane</location>
        <topology evidence="1">Multi-pass membrane protein</topology>
    </subcellularLocation>
</comment>
<proteinExistence type="predicted"/>
<dbReference type="CDD" id="cd13953">
    <property type="entry name" value="7tm_classC_mGluR-like"/>
    <property type="match status" value="1"/>
</dbReference>
<keyword evidence="5" id="KW-0325">Glycoprotein</keyword>
<gene>
    <name evidence="9" type="primary">LOC106460630</name>
</gene>
<keyword evidence="8" id="KW-1185">Reference proteome</keyword>
<evidence type="ECO:0000313" key="8">
    <source>
        <dbReference type="Proteomes" id="UP000694941"/>
    </source>
</evidence>
<feature type="transmembrane region" description="Helical" evidence="6">
    <location>
        <begin position="289"/>
        <end position="308"/>
    </location>
</feature>
<feature type="transmembrane region" description="Helical" evidence="6">
    <location>
        <begin position="79"/>
        <end position="103"/>
    </location>
</feature>
<dbReference type="Pfam" id="PF00003">
    <property type="entry name" value="7tm_3"/>
    <property type="match status" value="1"/>
</dbReference>
<dbReference type="Proteomes" id="UP000694941">
    <property type="component" value="Unplaced"/>
</dbReference>
<dbReference type="InterPro" id="IPR017978">
    <property type="entry name" value="GPCR_3_C"/>
</dbReference>
<reference evidence="9" key="1">
    <citation type="submission" date="2025-08" db="UniProtKB">
        <authorList>
            <consortium name="RefSeq"/>
        </authorList>
    </citation>
    <scope>IDENTIFICATION</scope>
    <source>
        <tissue evidence="9">Muscle</tissue>
    </source>
</reference>
<feature type="transmembrane region" description="Helical" evidence="6">
    <location>
        <begin position="115"/>
        <end position="135"/>
    </location>
</feature>
<evidence type="ECO:0000256" key="5">
    <source>
        <dbReference type="ARBA" id="ARBA00023180"/>
    </source>
</evidence>
<evidence type="ECO:0000259" key="7">
    <source>
        <dbReference type="PROSITE" id="PS50259"/>
    </source>
</evidence>
<evidence type="ECO:0000256" key="3">
    <source>
        <dbReference type="ARBA" id="ARBA00022989"/>
    </source>
</evidence>
<feature type="transmembrane region" description="Helical" evidence="6">
    <location>
        <begin position="147"/>
        <end position="168"/>
    </location>
</feature>
<keyword evidence="2 6" id="KW-0812">Transmembrane</keyword>
<accession>A0ABM1B6I8</accession>
<name>A0ABM1B6I8_LIMPO</name>
<feature type="transmembrane region" description="Helical" evidence="6">
    <location>
        <begin position="257"/>
        <end position="277"/>
    </location>
</feature>
<protein>
    <submittedName>
        <fullName evidence="9">Uncharacterized protein LOC106460630</fullName>
    </submittedName>
</protein>
<evidence type="ECO:0000256" key="1">
    <source>
        <dbReference type="ARBA" id="ARBA00004141"/>
    </source>
</evidence>
<evidence type="ECO:0000313" key="9">
    <source>
        <dbReference type="RefSeq" id="XP_013775810.2"/>
    </source>
</evidence>
<organism evidence="8 9">
    <name type="scientific">Limulus polyphemus</name>
    <name type="common">Atlantic horseshoe crab</name>
    <dbReference type="NCBI Taxonomy" id="6850"/>
    <lineage>
        <taxon>Eukaryota</taxon>
        <taxon>Metazoa</taxon>
        <taxon>Ecdysozoa</taxon>
        <taxon>Arthropoda</taxon>
        <taxon>Chelicerata</taxon>
        <taxon>Merostomata</taxon>
        <taxon>Xiphosura</taxon>
        <taxon>Limulidae</taxon>
        <taxon>Limulus</taxon>
    </lineage>
</organism>
<dbReference type="PANTHER" id="PTHR24060">
    <property type="entry name" value="METABOTROPIC GLUTAMATE RECEPTOR"/>
    <property type="match status" value="1"/>
</dbReference>
<evidence type="ECO:0000256" key="2">
    <source>
        <dbReference type="ARBA" id="ARBA00022692"/>
    </source>
</evidence>
<evidence type="ECO:0000256" key="4">
    <source>
        <dbReference type="ARBA" id="ARBA00023136"/>
    </source>
</evidence>
<feature type="transmembrane region" description="Helical" evidence="6">
    <location>
        <begin position="180"/>
        <end position="203"/>
    </location>
</feature>
<dbReference type="GeneID" id="106460630"/>
<dbReference type="RefSeq" id="XP_013775810.2">
    <property type="nucleotide sequence ID" value="XM_013920356.2"/>
</dbReference>
<keyword evidence="3 6" id="KW-1133">Transmembrane helix</keyword>
<feature type="domain" description="G-protein coupled receptors family 3 profile" evidence="7">
    <location>
        <begin position="117"/>
        <end position="309"/>
    </location>
</feature>
<feature type="transmembrane region" description="Helical" evidence="6">
    <location>
        <begin position="223"/>
        <end position="245"/>
    </location>
</feature>
<sequence>MISTLIASQTGALLFAVNVINIIQTSIAKSSVSDLILPDIDIGNPTTMLKENNDLCSAEWCEIRNSSVSDPLRLRDDLWIVPLVILSSLNIIVIACFEAYVLYKAHGTTPSRRHLFLGQILLLGLFLCSVTGFAFVPTAHTITCTVITILLGLAYTLVFATLLVKLIFLLSLQSGVYLPAFYQGLLLFFIVTVQVVINVQWVVHRLPGVVISRTDSLTCDISVVKMLLTLIYPMFLIFCVTILSFKSRGNRENHREAIFIAIAIGFTIPVWIIWILVAIATEPYYHDASIGFGIILNATIIFLVMFLPKGRQLAAMGRDGLYPEDRDALSSQSPSVCTPSFLHIKPTTIPLNKNSMLFQPTTITKPTTPERVLYPPPPPGRIWRYNYPVFPHSAQLSPEDTYFYQGERTKHRYDAFGSKASFNPNVTFFRAPLY</sequence>